<gene>
    <name evidence="6 7" type="primary">VAT1</name>
</gene>
<accession>A0AAJ7TUL5</accession>
<dbReference type="SUPFAM" id="SSF50129">
    <property type="entry name" value="GroES-like"/>
    <property type="match status" value="1"/>
</dbReference>
<dbReference type="InterPro" id="IPR011032">
    <property type="entry name" value="GroES-like_sf"/>
</dbReference>
<evidence type="ECO:0000313" key="6">
    <source>
        <dbReference type="RefSeq" id="XP_032822917.1"/>
    </source>
</evidence>
<dbReference type="Gene3D" id="3.40.50.720">
    <property type="entry name" value="NAD(P)-binding Rossmann-like Domain"/>
    <property type="match status" value="1"/>
</dbReference>
<proteinExistence type="inferred from homology"/>
<comment type="similarity">
    <text evidence="1">Belongs to the zinc-containing alcohol dehydrogenase family. Quinone oxidoreductase subfamily.</text>
</comment>
<dbReference type="GO" id="GO:0016491">
    <property type="term" value="F:oxidoreductase activity"/>
    <property type="evidence" value="ECO:0007669"/>
    <property type="project" value="UniProtKB-KW"/>
</dbReference>
<dbReference type="AlphaFoldDB" id="A0AAJ7TUL5"/>
<feature type="compositionally biased region" description="Basic and acidic residues" evidence="3">
    <location>
        <begin position="429"/>
        <end position="490"/>
    </location>
</feature>
<evidence type="ECO:0000256" key="2">
    <source>
        <dbReference type="ARBA" id="ARBA00023002"/>
    </source>
</evidence>
<organism evidence="5 6">
    <name type="scientific">Petromyzon marinus</name>
    <name type="common">Sea lamprey</name>
    <dbReference type="NCBI Taxonomy" id="7757"/>
    <lineage>
        <taxon>Eukaryota</taxon>
        <taxon>Metazoa</taxon>
        <taxon>Chordata</taxon>
        <taxon>Craniata</taxon>
        <taxon>Vertebrata</taxon>
        <taxon>Cyclostomata</taxon>
        <taxon>Hyperoartia</taxon>
        <taxon>Petromyzontiformes</taxon>
        <taxon>Petromyzontidae</taxon>
        <taxon>Petromyzon</taxon>
    </lineage>
</organism>
<evidence type="ECO:0000259" key="4">
    <source>
        <dbReference type="SMART" id="SM00829"/>
    </source>
</evidence>
<evidence type="ECO:0000256" key="3">
    <source>
        <dbReference type="SAM" id="MobiDB-lite"/>
    </source>
</evidence>
<feature type="region of interest" description="Disordered" evidence="3">
    <location>
        <begin position="1"/>
        <end position="79"/>
    </location>
</feature>
<evidence type="ECO:0000256" key="1">
    <source>
        <dbReference type="ARBA" id="ARBA00010371"/>
    </source>
</evidence>
<dbReference type="PANTHER" id="PTHR44054">
    <property type="entry name" value="SYNAPTIC VESICLE MEMBRANE PROTEIN VAT-1 HOMOLOG-LIKE"/>
    <property type="match status" value="1"/>
</dbReference>
<reference evidence="6 7" key="1">
    <citation type="submission" date="2025-04" db="UniProtKB">
        <authorList>
            <consortium name="RefSeq"/>
        </authorList>
    </citation>
    <scope>IDENTIFICATION</scope>
    <source>
        <tissue evidence="6 7">Sperm</tissue>
    </source>
</reference>
<dbReference type="SUPFAM" id="SSF51735">
    <property type="entry name" value="NAD(P)-binding Rossmann-fold domains"/>
    <property type="match status" value="1"/>
</dbReference>
<dbReference type="Gene3D" id="3.90.180.10">
    <property type="entry name" value="Medium-chain alcohol dehydrogenases, catalytic domain"/>
    <property type="match status" value="1"/>
</dbReference>
<dbReference type="Pfam" id="PF08240">
    <property type="entry name" value="ADH_N"/>
    <property type="match status" value="1"/>
</dbReference>
<dbReference type="GO" id="GO:0008270">
    <property type="term" value="F:zinc ion binding"/>
    <property type="evidence" value="ECO:0007669"/>
    <property type="project" value="InterPro"/>
</dbReference>
<dbReference type="SMART" id="SM00829">
    <property type="entry name" value="PKS_ER"/>
    <property type="match status" value="1"/>
</dbReference>
<dbReference type="Proteomes" id="UP001318040">
    <property type="component" value="Chromosome 2"/>
</dbReference>
<keyword evidence="5" id="KW-1185">Reference proteome</keyword>
<dbReference type="KEGG" id="pmrn:116949576"/>
<dbReference type="CTD" id="10493"/>
<dbReference type="PANTHER" id="PTHR44054:SF1">
    <property type="entry name" value="SYNAPTIC VESICLE MEMBRANE PROTEIN VAT-1 HOMOLOG"/>
    <property type="match status" value="1"/>
</dbReference>
<name>A0AAJ7TUL5_PETMA</name>
<dbReference type="InterPro" id="IPR013154">
    <property type="entry name" value="ADH-like_N"/>
</dbReference>
<evidence type="ECO:0000313" key="7">
    <source>
        <dbReference type="RefSeq" id="XP_032822923.1"/>
    </source>
</evidence>
<dbReference type="InterPro" id="IPR052100">
    <property type="entry name" value="SV-ATPase_mito-regulator"/>
</dbReference>
<feature type="compositionally biased region" description="Basic and acidic residues" evidence="3">
    <location>
        <begin position="50"/>
        <end position="72"/>
    </location>
</feature>
<dbReference type="CDD" id="cd08275">
    <property type="entry name" value="MDR3"/>
    <property type="match status" value="1"/>
</dbReference>
<dbReference type="GO" id="GO:0010637">
    <property type="term" value="P:negative regulation of mitochondrial fusion"/>
    <property type="evidence" value="ECO:0007669"/>
    <property type="project" value="TreeGrafter"/>
</dbReference>
<dbReference type="InterPro" id="IPR002364">
    <property type="entry name" value="Quin_OxRdtase/zeta-crystal_CS"/>
</dbReference>
<dbReference type="RefSeq" id="XP_032822923.1">
    <property type="nucleotide sequence ID" value="XM_032967032.1"/>
</dbReference>
<evidence type="ECO:0000313" key="5">
    <source>
        <dbReference type="Proteomes" id="UP001318040"/>
    </source>
</evidence>
<feature type="domain" description="Enoyl reductase (ER)" evidence="4">
    <location>
        <begin position="87"/>
        <end position="415"/>
    </location>
</feature>
<dbReference type="RefSeq" id="XP_032822917.1">
    <property type="nucleotide sequence ID" value="XM_032967026.1"/>
</dbReference>
<protein>
    <submittedName>
        <fullName evidence="6 7">Synaptic vesicle membrane protein VAT-1 homolog</fullName>
    </submittedName>
</protein>
<dbReference type="InterPro" id="IPR020843">
    <property type="entry name" value="ER"/>
</dbReference>
<dbReference type="Pfam" id="PF13602">
    <property type="entry name" value="ADH_zinc_N_2"/>
    <property type="match status" value="1"/>
</dbReference>
<feature type="region of interest" description="Disordered" evidence="3">
    <location>
        <begin position="408"/>
        <end position="490"/>
    </location>
</feature>
<dbReference type="PROSITE" id="PS01162">
    <property type="entry name" value="QOR_ZETA_CRYSTAL"/>
    <property type="match status" value="1"/>
</dbReference>
<dbReference type="GO" id="GO:0005741">
    <property type="term" value="C:mitochondrial outer membrane"/>
    <property type="evidence" value="ECO:0007669"/>
    <property type="project" value="TreeGrafter"/>
</dbReference>
<dbReference type="InterPro" id="IPR036291">
    <property type="entry name" value="NAD(P)-bd_dom_sf"/>
</dbReference>
<sequence>MMSAEGGDQPAVAEEATAPGGDQSEAGGRQQQQQQPDASERNVEAQQEEAPGKEEQQQPPSKEEPTPTKEEAQPGEQYKAVVLTSFGGYDKLRVERRTGAMVPAAGEVRIRVHACGLNFAELMARQGLYDCLPKKPPVVLGMECAGEVEAVGEGVEDRNVGDRVLVVNRGGLWQSLVCVAATKTFIMPDEMSFEEGAAIPVNYITAYMMLFDFANLREGKSVLLHMAAGGVGIAATQLCKTVPNVTLFGTASASKHDIIREQGVTHPIDYRSLDYVAEVRKISPKGVDIVLDPLGGSDNAKNYNLLKPMGKMVIYGAANFSTGEKTSVFSLAKNWLRSFNVSAMQLLRSNRAVSGYHLGYLDEEVELVRSVMANLLDLYRQGHIKPRIDSTWAFEKVGDAMRQMHERKNIGKVILVPEKDEPEEESEKEEPKKDGSKKEGSKKEGSKKDDSKKEGSKKEGSKKNDTKKEGAKKDDSKEGESKKEEEPEVK</sequence>
<keyword evidence="2" id="KW-0560">Oxidoreductase</keyword>